<evidence type="ECO:0000259" key="6">
    <source>
        <dbReference type="PROSITE" id="PS50052"/>
    </source>
</evidence>
<gene>
    <name evidence="7" type="ORF">FC64_GL000340</name>
</gene>
<dbReference type="Pfam" id="PF00625">
    <property type="entry name" value="Guanylate_kin"/>
    <property type="match status" value="1"/>
</dbReference>
<keyword evidence="4 7" id="KW-0418">Kinase</keyword>
<evidence type="ECO:0000313" key="7">
    <source>
        <dbReference type="EMBL" id="KRM52590.1"/>
    </source>
</evidence>
<organism evidence="7 8">
    <name type="scientific">Ligilactobacillus araffinosus DSM 20653</name>
    <dbReference type="NCBI Taxonomy" id="1423820"/>
    <lineage>
        <taxon>Bacteria</taxon>
        <taxon>Bacillati</taxon>
        <taxon>Bacillota</taxon>
        <taxon>Bacilli</taxon>
        <taxon>Lactobacillales</taxon>
        <taxon>Lactobacillaceae</taxon>
        <taxon>Ligilactobacillus</taxon>
    </lineage>
</organism>
<dbReference type="InterPro" id="IPR008145">
    <property type="entry name" value="GK/Ca_channel_bsu"/>
</dbReference>
<dbReference type="SMART" id="SM00072">
    <property type="entry name" value="GuKc"/>
    <property type="match status" value="1"/>
</dbReference>
<comment type="function">
    <text evidence="1">Essential for recycling GMP and indirectly, cGMP.</text>
</comment>
<evidence type="ECO:0000256" key="4">
    <source>
        <dbReference type="ARBA" id="ARBA00022777"/>
    </source>
</evidence>
<proteinExistence type="inferred from homology"/>
<protein>
    <submittedName>
        <fullName evidence="7">Guanylate kinase</fullName>
    </submittedName>
</protein>
<dbReference type="PANTHER" id="PTHR23117:SF13">
    <property type="entry name" value="GUANYLATE KINASE"/>
    <property type="match status" value="1"/>
</dbReference>
<dbReference type="AlphaFoldDB" id="A0A0R1ZCY3"/>
<evidence type="ECO:0000256" key="1">
    <source>
        <dbReference type="ARBA" id="ARBA00003531"/>
    </source>
</evidence>
<keyword evidence="3" id="KW-0808">Transferase</keyword>
<comment type="catalytic activity">
    <reaction evidence="5">
        <text>GMP + ATP = GDP + ADP</text>
        <dbReference type="Rhea" id="RHEA:20780"/>
        <dbReference type="ChEBI" id="CHEBI:30616"/>
        <dbReference type="ChEBI" id="CHEBI:58115"/>
        <dbReference type="ChEBI" id="CHEBI:58189"/>
        <dbReference type="ChEBI" id="CHEBI:456216"/>
        <dbReference type="EC" id="2.7.4.8"/>
    </reaction>
</comment>
<dbReference type="EMBL" id="AYYZ01000017">
    <property type="protein sequence ID" value="KRM52590.1"/>
    <property type="molecule type" value="Genomic_DNA"/>
</dbReference>
<evidence type="ECO:0000256" key="2">
    <source>
        <dbReference type="ARBA" id="ARBA00005790"/>
    </source>
</evidence>
<dbReference type="Proteomes" id="UP000051291">
    <property type="component" value="Unassembled WGS sequence"/>
</dbReference>
<evidence type="ECO:0000256" key="5">
    <source>
        <dbReference type="ARBA" id="ARBA00048594"/>
    </source>
</evidence>
<comment type="caution">
    <text evidence="7">The sequence shown here is derived from an EMBL/GenBank/DDBJ whole genome shotgun (WGS) entry which is preliminary data.</text>
</comment>
<keyword evidence="8" id="KW-1185">Reference proteome</keyword>
<dbReference type="CDD" id="cd00071">
    <property type="entry name" value="GMPK"/>
    <property type="match status" value="1"/>
</dbReference>
<feature type="domain" description="Guanylate kinase-like" evidence="6">
    <location>
        <begin position="2"/>
        <end position="180"/>
    </location>
</feature>
<dbReference type="InterPro" id="IPR008144">
    <property type="entry name" value="Guanylate_kin-like_dom"/>
</dbReference>
<dbReference type="SUPFAM" id="SSF52540">
    <property type="entry name" value="P-loop containing nucleoside triphosphate hydrolases"/>
    <property type="match status" value="1"/>
</dbReference>
<accession>A0A0R1ZCY3</accession>
<dbReference type="PROSITE" id="PS50052">
    <property type="entry name" value="GUANYLATE_KINASE_2"/>
    <property type="match status" value="1"/>
</dbReference>
<dbReference type="GO" id="GO:0004385">
    <property type="term" value="F:GMP kinase activity"/>
    <property type="evidence" value="ECO:0007669"/>
    <property type="project" value="UniProtKB-EC"/>
</dbReference>
<dbReference type="GO" id="GO:0005829">
    <property type="term" value="C:cytosol"/>
    <property type="evidence" value="ECO:0007669"/>
    <property type="project" value="TreeGrafter"/>
</dbReference>
<sequence length="182" mass="20917">MKKLIILCGASGTGKTTIQNYLLKQYGIPRVLTHTTRAKRKGEKDGVDYYFETPVSFAEKHYFESVTYDGKQYGSSREGLERAWKKNPIVSLVVDTAGAIEYVKQLGKQVDVWHIEVSDKKMLKDRLLARGDNVHAVEQRINSFESQRDLQIPPVIQDNTQVIMNDCWKKTTQLIDQLIQKR</sequence>
<reference evidence="7 8" key="1">
    <citation type="journal article" date="2015" name="Genome Announc.">
        <title>Expanding the biotechnology potential of lactobacilli through comparative genomics of 213 strains and associated genera.</title>
        <authorList>
            <person name="Sun Z."/>
            <person name="Harris H.M."/>
            <person name="McCann A."/>
            <person name="Guo C."/>
            <person name="Argimon S."/>
            <person name="Zhang W."/>
            <person name="Yang X."/>
            <person name="Jeffery I.B."/>
            <person name="Cooney J.C."/>
            <person name="Kagawa T.F."/>
            <person name="Liu W."/>
            <person name="Song Y."/>
            <person name="Salvetti E."/>
            <person name="Wrobel A."/>
            <person name="Rasinkangas P."/>
            <person name="Parkhill J."/>
            <person name="Rea M.C."/>
            <person name="O'Sullivan O."/>
            <person name="Ritari J."/>
            <person name="Douillard F.P."/>
            <person name="Paul Ross R."/>
            <person name="Yang R."/>
            <person name="Briner A.E."/>
            <person name="Felis G.E."/>
            <person name="de Vos W.M."/>
            <person name="Barrangou R."/>
            <person name="Klaenhammer T.R."/>
            <person name="Caufield P.W."/>
            <person name="Cui Y."/>
            <person name="Zhang H."/>
            <person name="O'Toole P.W."/>
        </authorList>
    </citation>
    <scope>NUCLEOTIDE SEQUENCE [LARGE SCALE GENOMIC DNA]</scope>
    <source>
        <strain evidence="7 8">DSM 20653</strain>
    </source>
</reference>
<name>A0A0R1ZCY3_9LACO</name>
<dbReference type="RefSeq" id="WP_057906484.1">
    <property type="nucleotide sequence ID" value="NZ_AYYZ01000017.1"/>
</dbReference>
<comment type="similarity">
    <text evidence="2">Belongs to the guanylate kinase family.</text>
</comment>
<dbReference type="InterPro" id="IPR027417">
    <property type="entry name" value="P-loop_NTPase"/>
</dbReference>
<dbReference type="PANTHER" id="PTHR23117">
    <property type="entry name" value="GUANYLATE KINASE-RELATED"/>
    <property type="match status" value="1"/>
</dbReference>
<dbReference type="Gene3D" id="3.40.50.300">
    <property type="entry name" value="P-loop containing nucleotide triphosphate hydrolases"/>
    <property type="match status" value="1"/>
</dbReference>
<evidence type="ECO:0000256" key="3">
    <source>
        <dbReference type="ARBA" id="ARBA00022679"/>
    </source>
</evidence>
<dbReference type="PATRIC" id="fig|1423820.4.peg.340"/>
<evidence type="ECO:0000313" key="8">
    <source>
        <dbReference type="Proteomes" id="UP000051291"/>
    </source>
</evidence>
<dbReference type="STRING" id="1423820.FC64_GL000340"/>